<dbReference type="OrthoDB" id="5983572at2759"/>
<dbReference type="STRING" id="6689.A0A3R7QA66"/>
<evidence type="ECO:0000313" key="4">
    <source>
        <dbReference type="Proteomes" id="UP000283509"/>
    </source>
</evidence>
<accession>A0A3R7QA66</accession>
<evidence type="ECO:0000313" key="3">
    <source>
        <dbReference type="EMBL" id="ROT72608.1"/>
    </source>
</evidence>
<reference evidence="3 4" key="2">
    <citation type="submission" date="2019-01" db="EMBL/GenBank/DDBJ databases">
        <title>The decoding of complex shrimp genome reveals the adaptation for benthos swimmer, frequently molting mechanism and breeding impact on genome.</title>
        <authorList>
            <person name="Sun Y."/>
            <person name="Gao Y."/>
            <person name="Yu Y."/>
        </authorList>
    </citation>
    <scope>NUCLEOTIDE SEQUENCE [LARGE SCALE GENOMIC DNA]</scope>
    <source>
        <tissue evidence="3">Muscle</tissue>
    </source>
</reference>
<sequence length="385" mass="43403">MVPPWIFADLDEPMQYNGFHWIRGVDADVWVGQKRHQITRLNETYVWYYASVTFHAGREREFESALARRCPPTNESRTRNGRKDAASAGEFQRQPPEIVSMDSSPLRFEKYLSILAGLPHSIYNIYNYETEPPLTHTLDVSLCYNRATQMRHFIFDLPDDTLSRVNFLRDKLKYASQAALAEAGVVSPLRINRLVLEEHEGSPLRVLFSILEKAGRGRKRPGGHSRERHETGASVIDSFISQSRLVIVVHLPAIALHPEEPVYVAIVPVPGSLKEVDRDGSSNYGYETKQPYQSGSFYVDYKPSQFPSKRLAFCFPLTHLRLQETWPASPSACCCWRAAGGRREHGPAATRVGPDGPPRVNLARRSAPTPETSINLNADLTASET</sequence>
<gene>
    <name evidence="3" type="ORF">C7M84_008969</name>
</gene>
<feature type="region of interest" description="Disordered" evidence="1">
    <location>
        <begin position="68"/>
        <end position="94"/>
    </location>
</feature>
<organism evidence="3 4">
    <name type="scientific">Penaeus vannamei</name>
    <name type="common">Whiteleg shrimp</name>
    <name type="synonym">Litopenaeus vannamei</name>
    <dbReference type="NCBI Taxonomy" id="6689"/>
    <lineage>
        <taxon>Eukaryota</taxon>
        <taxon>Metazoa</taxon>
        <taxon>Ecdysozoa</taxon>
        <taxon>Arthropoda</taxon>
        <taxon>Crustacea</taxon>
        <taxon>Multicrustacea</taxon>
        <taxon>Malacostraca</taxon>
        <taxon>Eumalacostraca</taxon>
        <taxon>Eucarida</taxon>
        <taxon>Decapoda</taxon>
        <taxon>Dendrobranchiata</taxon>
        <taxon>Penaeoidea</taxon>
        <taxon>Penaeidae</taxon>
        <taxon>Penaeus</taxon>
    </lineage>
</organism>
<dbReference type="Proteomes" id="UP000283509">
    <property type="component" value="Unassembled WGS sequence"/>
</dbReference>
<dbReference type="Pfam" id="PF25899">
    <property type="entry name" value="DUF7959"/>
    <property type="match status" value="1"/>
</dbReference>
<name>A0A3R7QA66_PENVA</name>
<evidence type="ECO:0000259" key="2">
    <source>
        <dbReference type="Pfam" id="PF25899"/>
    </source>
</evidence>
<protein>
    <recommendedName>
        <fullName evidence="2">DUF7959 domain-containing protein</fullName>
    </recommendedName>
</protein>
<proteinExistence type="predicted"/>
<keyword evidence="4" id="KW-1185">Reference proteome</keyword>
<feature type="domain" description="DUF7959" evidence="2">
    <location>
        <begin position="153"/>
        <end position="215"/>
    </location>
</feature>
<evidence type="ECO:0000256" key="1">
    <source>
        <dbReference type="SAM" id="MobiDB-lite"/>
    </source>
</evidence>
<dbReference type="EMBL" id="QCYY01002126">
    <property type="protein sequence ID" value="ROT72608.1"/>
    <property type="molecule type" value="Genomic_DNA"/>
</dbReference>
<dbReference type="AlphaFoldDB" id="A0A3R7QA66"/>
<comment type="caution">
    <text evidence="3">The sequence shown here is derived from an EMBL/GenBank/DDBJ whole genome shotgun (WGS) entry which is preliminary data.</text>
</comment>
<feature type="region of interest" description="Disordered" evidence="1">
    <location>
        <begin position="344"/>
        <end position="385"/>
    </location>
</feature>
<reference evidence="3 4" key="1">
    <citation type="submission" date="2018-04" db="EMBL/GenBank/DDBJ databases">
        <authorList>
            <person name="Zhang X."/>
            <person name="Yuan J."/>
            <person name="Li F."/>
            <person name="Xiang J."/>
        </authorList>
    </citation>
    <scope>NUCLEOTIDE SEQUENCE [LARGE SCALE GENOMIC DNA]</scope>
    <source>
        <tissue evidence="3">Muscle</tissue>
    </source>
</reference>
<dbReference type="InterPro" id="IPR058265">
    <property type="entry name" value="DUF7959"/>
</dbReference>
<feature type="compositionally biased region" description="Basic and acidic residues" evidence="1">
    <location>
        <begin position="76"/>
        <end position="85"/>
    </location>
</feature>
<feature type="compositionally biased region" description="Polar residues" evidence="1">
    <location>
        <begin position="369"/>
        <end position="385"/>
    </location>
</feature>